<evidence type="ECO:0000313" key="2">
    <source>
        <dbReference type="EMBL" id="HJB90529.1"/>
    </source>
</evidence>
<protein>
    <submittedName>
        <fullName evidence="2">Uncharacterized protein</fullName>
    </submittedName>
</protein>
<gene>
    <name evidence="2" type="ORF">H9763_03560</name>
</gene>
<dbReference type="EMBL" id="DWXE01000010">
    <property type="protein sequence ID" value="HJB90529.1"/>
    <property type="molecule type" value="Genomic_DNA"/>
</dbReference>
<feature type="transmembrane region" description="Helical" evidence="1">
    <location>
        <begin position="54"/>
        <end position="77"/>
    </location>
</feature>
<reference evidence="2" key="2">
    <citation type="submission" date="2021-04" db="EMBL/GenBank/DDBJ databases">
        <authorList>
            <person name="Gilroy R."/>
        </authorList>
    </citation>
    <scope>NUCLEOTIDE SEQUENCE</scope>
    <source>
        <strain evidence="2">USAMLcec3-2134</strain>
    </source>
</reference>
<organism evidence="2 3">
    <name type="scientific">Candidatus Eisenbergiella merdigallinarum</name>
    <dbReference type="NCBI Taxonomy" id="2838552"/>
    <lineage>
        <taxon>Bacteria</taxon>
        <taxon>Bacillati</taxon>
        <taxon>Bacillota</taxon>
        <taxon>Clostridia</taxon>
        <taxon>Lachnospirales</taxon>
        <taxon>Lachnospiraceae</taxon>
        <taxon>Eisenbergiella</taxon>
    </lineage>
</organism>
<reference evidence="2" key="1">
    <citation type="journal article" date="2021" name="PeerJ">
        <title>Extensive microbial diversity within the chicken gut microbiome revealed by metagenomics and culture.</title>
        <authorList>
            <person name="Gilroy R."/>
            <person name="Ravi A."/>
            <person name="Getino M."/>
            <person name="Pursley I."/>
            <person name="Horton D.L."/>
            <person name="Alikhan N.F."/>
            <person name="Baker D."/>
            <person name="Gharbi K."/>
            <person name="Hall N."/>
            <person name="Watson M."/>
            <person name="Adriaenssens E.M."/>
            <person name="Foster-Nyarko E."/>
            <person name="Jarju S."/>
            <person name="Secka A."/>
            <person name="Antonio M."/>
            <person name="Oren A."/>
            <person name="Chaudhuri R.R."/>
            <person name="La Ragione R."/>
            <person name="Hildebrand F."/>
            <person name="Pallen M.J."/>
        </authorList>
    </citation>
    <scope>NUCLEOTIDE SEQUENCE</scope>
    <source>
        <strain evidence="2">USAMLcec3-2134</strain>
    </source>
</reference>
<evidence type="ECO:0000256" key="1">
    <source>
        <dbReference type="SAM" id="Phobius"/>
    </source>
</evidence>
<dbReference type="Proteomes" id="UP000886883">
    <property type="component" value="Unassembled WGS sequence"/>
</dbReference>
<name>A0A9D2SCA8_9FIRM</name>
<proteinExistence type="predicted"/>
<feature type="transmembrane region" description="Helical" evidence="1">
    <location>
        <begin position="26"/>
        <end position="48"/>
    </location>
</feature>
<accession>A0A9D2SCA8</accession>
<evidence type="ECO:0000313" key="3">
    <source>
        <dbReference type="Proteomes" id="UP000886883"/>
    </source>
</evidence>
<keyword evidence="1" id="KW-0812">Transmembrane</keyword>
<dbReference type="AlphaFoldDB" id="A0A9D2SCA8"/>
<keyword evidence="1" id="KW-0472">Membrane</keyword>
<sequence length="203" mass="22096">MKKGSRKTTGRKKGEKGYLASQKRAVAVRTGILFALSLAVYLTGYLSAGSNENLLTIVAVLGCLPAARSAVNLVMLLRCRGIGGADFERISEHTEGCAVLADLVFTSYEKNFEIHHMAYRAGHLLGYTANPSCDAKGCEKHLRGMCAQNGLGDVEISIFKELPAYIRRLDRIRDFPEDPVSEDDAENGAKAERVCALMRAISL</sequence>
<comment type="caution">
    <text evidence="2">The sequence shown here is derived from an EMBL/GenBank/DDBJ whole genome shotgun (WGS) entry which is preliminary data.</text>
</comment>
<keyword evidence="1" id="KW-1133">Transmembrane helix</keyword>